<evidence type="ECO:0000313" key="4">
    <source>
        <dbReference type="Proteomes" id="UP000077280"/>
    </source>
</evidence>
<evidence type="ECO:0000313" key="5">
    <source>
        <dbReference type="Proteomes" id="UP001275867"/>
    </source>
</evidence>
<dbReference type="SUPFAM" id="SSF52266">
    <property type="entry name" value="SGNH hydrolase"/>
    <property type="match status" value="1"/>
</dbReference>
<dbReference type="GO" id="GO:0016787">
    <property type="term" value="F:hydrolase activity"/>
    <property type="evidence" value="ECO:0007669"/>
    <property type="project" value="UniProtKB-KW"/>
</dbReference>
<dbReference type="Pfam" id="PF13472">
    <property type="entry name" value="Lipase_GDSL_2"/>
    <property type="match status" value="1"/>
</dbReference>
<dbReference type="Gene3D" id="3.40.50.1110">
    <property type="entry name" value="SGNH hydrolase"/>
    <property type="match status" value="1"/>
</dbReference>
<accession>A0AAP5T9I3</accession>
<sequence>MKKFLLNTGILAATAVGIHKIPRPLKAIMLGNLPAYLPSTEVLNPSSKLYGKRIALLGSSITYGAAAKGKSFVEYLQTKDGIIPTKSAISGTTLAGFEPKTYSSRLRTDFDDQANYDLFVCQLSTNDSRANKDLGQITPDVQTDGFDRETTLGATEDILAYVQAHFRCPVVFYTCMRKPDQDYASLISQLYQLQKKWHFAIIDLWADPVLHNLIKTSPYFMADDAHPTQMGYKQVWTPIFEVQLTKFLTNN</sequence>
<reference evidence="3 4" key="1">
    <citation type="submission" date="2016-05" db="EMBL/GenBank/DDBJ databases">
        <title>Draft genome sequence of Pediococcus parvulus 2.6, a probiotic beta-glucan producer strain.</title>
        <authorList>
            <person name="Mohedano M.L."/>
            <person name="Perez-Ramos A."/>
            <person name="Duenas M.T."/>
            <person name="Lamontanara A."/>
            <person name="Orru L."/>
            <person name="Spano G."/>
            <person name="Capozzi V."/>
            <person name="Lopez P."/>
        </authorList>
    </citation>
    <scope>NUCLEOTIDE SEQUENCE [LARGE SCALE GENOMIC DNA]</scope>
    <source>
        <strain evidence="3 4">2.6</strain>
    </source>
</reference>
<dbReference type="AlphaFoldDB" id="A0AAP5T9I3"/>
<organism evidence="2 5">
    <name type="scientific">Pediococcus parvulus</name>
    <dbReference type="NCBI Taxonomy" id="54062"/>
    <lineage>
        <taxon>Bacteria</taxon>
        <taxon>Bacillati</taxon>
        <taxon>Bacillota</taxon>
        <taxon>Bacilli</taxon>
        <taxon>Lactobacillales</taxon>
        <taxon>Lactobacillaceae</taxon>
        <taxon>Pediococcus</taxon>
    </lineage>
</organism>
<keyword evidence="4" id="KW-1185">Reference proteome</keyword>
<dbReference type="RefSeq" id="WP_068808432.1">
    <property type="nucleotide sequence ID" value="NZ_LXND01000091.1"/>
</dbReference>
<dbReference type="InterPro" id="IPR036514">
    <property type="entry name" value="SGNH_hydro_sf"/>
</dbReference>
<dbReference type="CDD" id="cd00229">
    <property type="entry name" value="SGNH_hydrolase"/>
    <property type="match status" value="1"/>
</dbReference>
<dbReference type="EMBL" id="LXND01000091">
    <property type="protein sequence ID" value="OAD63066.1"/>
    <property type="molecule type" value="Genomic_DNA"/>
</dbReference>
<evidence type="ECO:0000259" key="1">
    <source>
        <dbReference type="Pfam" id="PF13472"/>
    </source>
</evidence>
<feature type="domain" description="SGNH hydrolase-type esterase" evidence="1">
    <location>
        <begin position="56"/>
        <end position="233"/>
    </location>
</feature>
<proteinExistence type="predicted"/>
<reference evidence="2" key="2">
    <citation type="submission" date="2019-10" db="EMBL/GenBank/DDBJ databases">
        <title>Malate fermentation in French cider.</title>
        <authorList>
            <person name="Cousin F.J."/>
            <person name="Medina Fernandez S."/>
            <person name="Misery B."/>
            <person name="Laplace J.-M."/>
            <person name="Cretenet M."/>
        </authorList>
    </citation>
    <scope>NUCLEOTIDE SEQUENCE</scope>
    <source>
        <strain evidence="2">UCMA15901</strain>
    </source>
</reference>
<keyword evidence="2" id="KW-0378">Hydrolase</keyword>
<dbReference type="Proteomes" id="UP001275867">
    <property type="component" value="Unassembled WGS sequence"/>
</dbReference>
<gene>
    <name evidence="3" type="ORF">A7K95_10565</name>
    <name evidence="2" type="ORF">GA842_01490</name>
</gene>
<evidence type="ECO:0000313" key="2">
    <source>
        <dbReference type="EMBL" id="MDV7693570.1"/>
    </source>
</evidence>
<protein>
    <submittedName>
        <fullName evidence="3">SGNH hydrolase</fullName>
    </submittedName>
    <submittedName>
        <fullName evidence="2">SGNH/GDSL hydrolase family protein</fullName>
    </submittedName>
</protein>
<evidence type="ECO:0000313" key="3">
    <source>
        <dbReference type="EMBL" id="OAD63066.1"/>
    </source>
</evidence>
<dbReference type="InterPro" id="IPR013830">
    <property type="entry name" value="SGNH_hydro"/>
</dbReference>
<name>A0AAP5T9I3_9LACO</name>
<dbReference type="EMBL" id="WERX01000003">
    <property type="protein sequence ID" value="MDV7693570.1"/>
    <property type="molecule type" value="Genomic_DNA"/>
</dbReference>
<comment type="caution">
    <text evidence="2">The sequence shown here is derived from an EMBL/GenBank/DDBJ whole genome shotgun (WGS) entry which is preliminary data.</text>
</comment>
<dbReference type="Proteomes" id="UP000077280">
    <property type="component" value="Unassembled WGS sequence"/>
</dbReference>